<feature type="region of interest" description="Disordered" evidence="1">
    <location>
        <begin position="243"/>
        <end position="281"/>
    </location>
</feature>
<accession>A0A927CKI6</accession>
<evidence type="ECO:0000313" key="4">
    <source>
        <dbReference type="Proteomes" id="UP000632125"/>
    </source>
</evidence>
<evidence type="ECO:0000256" key="1">
    <source>
        <dbReference type="SAM" id="MobiDB-lite"/>
    </source>
</evidence>
<evidence type="ECO:0008006" key="5">
    <source>
        <dbReference type="Google" id="ProtNLM"/>
    </source>
</evidence>
<protein>
    <recommendedName>
        <fullName evidence="5">SHOCT domain-containing protein</fullName>
    </recommendedName>
</protein>
<feature type="chain" id="PRO_5037310797" description="SHOCT domain-containing protein" evidence="2">
    <location>
        <begin position="32"/>
        <end position="281"/>
    </location>
</feature>
<gene>
    <name evidence="3" type="ORF">IDH41_06760</name>
</gene>
<feature type="signal peptide" evidence="2">
    <location>
        <begin position="1"/>
        <end position="31"/>
    </location>
</feature>
<evidence type="ECO:0000256" key="2">
    <source>
        <dbReference type="SAM" id="SignalP"/>
    </source>
</evidence>
<proteinExistence type="predicted"/>
<name>A0A927CKI6_9BACL</name>
<organism evidence="3 4">
    <name type="scientific">Paenibacillus arenilitoris</name>
    <dbReference type="NCBI Taxonomy" id="2772299"/>
    <lineage>
        <taxon>Bacteria</taxon>
        <taxon>Bacillati</taxon>
        <taxon>Bacillota</taxon>
        <taxon>Bacilli</taxon>
        <taxon>Bacillales</taxon>
        <taxon>Paenibacillaceae</taxon>
        <taxon>Paenibacillus</taxon>
    </lineage>
</organism>
<sequence length="281" mass="28323">MMKPKAILAGTIALTLTLGGGGLYASQYASAATNDAAAAKTEAGDVQKERAGKRGGFGHGFGQVEEQLLAYLGLEEAALRTKLETMTLAEVAAEQGKTREELQAKLVEWLEAAQQPEAPVDADAAAADKPEKPAAAAIAEKLLDAKGFGFGKHGGGGMGGKGGFGGSLDAVAGALGLTADELRTELTEGKTIAAVAEAKGVAVQTVIDAIVSERKAKLDEELAAGTITQEQYDEKLAAVSEHAAGRVNGTLPARGKGGKGPRGAAPEDAAADESAAEDATA</sequence>
<evidence type="ECO:0000313" key="3">
    <source>
        <dbReference type="EMBL" id="MBD2868268.1"/>
    </source>
</evidence>
<feature type="compositionally biased region" description="Acidic residues" evidence="1">
    <location>
        <begin position="269"/>
        <end position="281"/>
    </location>
</feature>
<dbReference type="Proteomes" id="UP000632125">
    <property type="component" value="Unassembled WGS sequence"/>
</dbReference>
<reference evidence="3" key="1">
    <citation type="submission" date="2020-09" db="EMBL/GenBank/DDBJ databases">
        <title>A novel bacterium of genus Paenibacillus, isolated from South China Sea.</title>
        <authorList>
            <person name="Huang H."/>
            <person name="Mo K."/>
            <person name="Hu Y."/>
        </authorList>
    </citation>
    <scope>NUCLEOTIDE SEQUENCE</scope>
    <source>
        <strain evidence="3">IB182493</strain>
    </source>
</reference>
<dbReference type="AlphaFoldDB" id="A0A927CKI6"/>
<dbReference type="RefSeq" id="WP_190859438.1">
    <property type="nucleotide sequence ID" value="NZ_JACXIY010000008.1"/>
</dbReference>
<comment type="caution">
    <text evidence="3">The sequence shown here is derived from an EMBL/GenBank/DDBJ whole genome shotgun (WGS) entry which is preliminary data.</text>
</comment>
<keyword evidence="4" id="KW-1185">Reference proteome</keyword>
<dbReference type="EMBL" id="JACXIY010000008">
    <property type="protein sequence ID" value="MBD2868268.1"/>
    <property type="molecule type" value="Genomic_DNA"/>
</dbReference>
<keyword evidence="2" id="KW-0732">Signal</keyword>